<dbReference type="InterPro" id="IPR036691">
    <property type="entry name" value="Endo/exonu/phosph_ase_sf"/>
</dbReference>
<dbReference type="Pfam" id="PF14529">
    <property type="entry name" value="Exo_endo_phos_2"/>
    <property type="match status" value="1"/>
</dbReference>
<dbReference type="InterPro" id="IPR005135">
    <property type="entry name" value="Endo/exonuclease/phosphatase"/>
</dbReference>
<dbReference type="SUPFAM" id="SSF56219">
    <property type="entry name" value="DNase I-like"/>
    <property type="match status" value="1"/>
</dbReference>
<evidence type="ECO:0000313" key="3">
    <source>
        <dbReference type="Proteomes" id="UP001458880"/>
    </source>
</evidence>
<reference evidence="2 3" key="1">
    <citation type="journal article" date="2024" name="BMC Genomics">
        <title>De novo assembly and annotation of Popillia japonica's genome with initial clues to its potential as an invasive pest.</title>
        <authorList>
            <person name="Cucini C."/>
            <person name="Boschi S."/>
            <person name="Funari R."/>
            <person name="Cardaioli E."/>
            <person name="Iannotti N."/>
            <person name="Marturano G."/>
            <person name="Paoli F."/>
            <person name="Bruttini M."/>
            <person name="Carapelli A."/>
            <person name="Frati F."/>
            <person name="Nardi F."/>
        </authorList>
    </citation>
    <scope>NUCLEOTIDE SEQUENCE [LARGE SCALE GENOMIC DNA]</scope>
    <source>
        <strain evidence="2">DMR45628</strain>
    </source>
</reference>
<proteinExistence type="predicted"/>
<evidence type="ECO:0000313" key="2">
    <source>
        <dbReference type="EMBL" id="KAK9738703.1"/>
    </source>
</evidence>
<keyword evidence="2" id="KW-0378">Hydrolase</keyword>
<gene>
    <name evidence="2" type="ORF">QE152_g9578</name>
</gene>
<dbReference type="Gene3D" id="3.60.10.10">
    <property type="entry name" value="Endonuclease/exonuclease/phosphatase"/>
    <property type="match status" value="1"/>
</dbReference>
<dbReference type="Proteomes" id="UP001458880">
    <property type="component" value="Unassembled WGS sequence"/>
</dbReference>
<organism evidence="2 3">
    <name type="scientific">Popillia japonica</name>
    <name type="common">Japanese beetle</name>
    <dbReference type="NCBI Taxonomy" id="7064"/>
    <lineage>
        <taxon>Eukaryota</taxon>
        <taxon>Metazoa</taxon>
        <taxon>Ecdysozoa</taxon>
        <taxon>Arthropoda</taxon>
        <taxon>Hexapoda</taxon>
        <taxon>Insecta</taxon>
        <taxon>Pterygota</taxon>
        <taxon>Neoptera</taxon>
        <taxon>Endopterygota</taxon>
        <taxon>Coleoptera</taxon>
        <taxon>Polyphaga</taxon>
        <taxon>Scarabaeiformia</taxon>
        <taxon>Scarabaeidae</taxon>
        <taxon>Rutelinae</taxon>
        <taxon>Popillia</taxon>
    </lineage>
</organism>
<dbReference type="GO" id="GO:0004519">
    <property type="term" value="F:endonuclease activity"/>
    <property type="evidence" value="ECO:0007669"/>
    <property type="project" value="UniProtKB-KW"/>
</dbReference>
<feature type="domain" description="Endonuclease/exonuclease/phosphatase" evidence="1">
    <location>
        <begin position="23"/>
        <end position="128"/>
    </location>
</feature>
<evidence type="ECO:0000259" key="1">
    <source>
        <dbReference type="Pfam" id="PF14529"/>
    </source>
</evidence>
<accession>A0AAW1LY02</accession>
<sequence>MEHGLEWSDVEAAAIQLADSTAIVCHYNRPSRKQDQRELDRLFAKARKTVVTGDFNTSHTACHRNSVNGNILNGYVNLNNTLLSNTAGPTHTPHNGNTPSTIDLVIARNVPHVDDVETGDLSADHLPVLFTIGKLRRRSIGRIANDYGKTNWRRFREEVSRGWAMRTRIETVADLEKAVAGMTLKIQDAMRITIPTKRIDPCRSSELPQRVLEEIKERNRVRRSIGTKCIKRIRSSIWQHRNEMYRDRLAKVNVRDGSFCKLTKHLRMQYQPIMSLADENGSIAMKDKDIAAMAARTFQGYHQVADTEQETVTLIDDSSDNEGPSTSFSKRKMRKYSQVYKTTWEEIPEFKGWLTKSRKGENYAKCRSCDKDLNISSGKDALIKHGISKFHLEKIKLQRGQRSIDKYAVDTLVKDTMDCSIKEVVYFSIPGFQNRLCALVAEHNLPIMLMDHLPQLCTSAFPDSKMAKGLACPRTKTAAVINNVIGDENFKNICENLRNKKFSIIIDESIDLSTQKHLCIVVRYMTEDSVKDNFFKLIKIEDAKAQSIYNLLIENFTKYEIPYKQNLIGFASDGANVMFGVHHSVMQLLKNDIPGLFVMKCICHSLHLCASNACHKLPTHLEVSQAYL</sequence>
<dbReference type="PANTHER" id="PTHR37162:SF1">
    <property type="entry name" value="BED-TYPE DOMAIN-CONTAINING PROTEIN"/>
    <property type="match status" value="1"/>
</dbReference>
<name>A0AAW1LY02_POPJA</name>
<dbReference type="PANTHER" id="PTHR37162">
    <property type="entry name" value="HAT FAMILY DIMERISATION DOMAINCONTAINING PROTEIN-RELATED"/>
    <property type="match status" value="1"/>
</dbReference>
<comment type="caution">
    <text evidence="2">The sequence shown here is derived from an EMBL/GenBank/DDBJ whole genome shotgun (WGS) entry which is preliminary data.</text>
</comment>
<dbReference type="AlphaFoldDB" id="A0AAW1LY02"/>
<dbReference type="EMBL" id="JASPKY010000083">
    <property type="protein sequence ID" value="KAK9738703.1"/>
    <property type="molecule type" value="Genomic_DNA"/>
</dbReference>
<keyword evidence="3" id="KW-1185">Reference proteome</keyword>
<protein>
    <submittedName>
        <fullName evidence="2">Endonuclease-reverse transcriptase</fullName>
    </submittedName>
</protein>
<keyword evidence="2" id="KW-0540">Nuclease</keyword>
<keyword evidence="2" id="KW-0255">Endonuclease</keyword>